<accession>A0A9E8KP18</accession>
<evidence type="ECO:0000259" key="2">
    <source>
        <dbReference type="Pfam" id="PF01979"/>
    </source>
</evidence>
<dbReference type="Gene3D" id="3.20.20.140">
    <property type="entry name" value="Metal-dependent hydrolases"/>
    <property type="match status" value="1"/>
</dbReference>
<dbReference type="SUPFAM" id="SSF51556">
    <property type="entry name" value="Metallo-dependent hydrolases"/>
    <property type="match status" value="1"/>
</dbReference>
<dbReference type="InterPro" id="IPR032466">
    <property type="entry name" value="Metal_Hydrolase"/>
</dbReference>
<feature type="chain" id="PRO_5039416520" evidence="1">
    <location>
        <begin position="29"/>
        <end position="492"/>
    </location>
</feature>
<evidence type="ECO:0000256" key="1">
    <source>
        <dbReference type="SAM" id="SignalP"/>
    </source>
</evidence>
<protein>
    <submittedName>
        <fullName evidence="3">Amidohydrolase family protein</fullName>
    </submittedName>
</protein>
<evidence type="ECO:0000313" key="3">
    <source>
        <dbReference type="EMBL" id="UZW74963.1"/>
    </source>
</evidence>
<reference evidence="3" key="1">
    <citation type="submission" date="2022-07" db="EMBL/GenBank/DDBJ databases">
        <title>Alkalimarinus sp. nov., isolated from gut of a Alitta virens.</title>
        <authorList>
            <person name="Yang A.I."/>
            <person name="Shin N.-R."/>
        </authorList>
    </citation>
    <scope>NUCLEOTIDE SEQUENCE</scope>
    <source>
        <strain evidence="3">FA028</strain>
    </source>
</reference>
<dbReference type="SUPFAM" id="SSF51338">
    <property type="entry name" value="Composite domain of metallo-dependent hydrolases"/>
    <property type="match status" value="1"/>
</dbReference>
<dbReference type="InterPro" id="IPR006680">
    <property type="entry name" value="Amidohydro-rel"/>
</dbReference>
<keyword evidence="4" id="KW-1185">Reference proteome</keyword>
<feature type="domain" description="Amidohydrolase-related" evidence="2">
    <location>
        <begin position="97"/>
        <end position="480"/>
    </location>
</feature>
<dbReference type="PANTHER" id="PTHR43135">
    <property type="entry name" value="ALPHA-D-RIBOSE 1-METHYLPHOSPHONATE 5-TRIPHOSPHATE DIPHOSPHATASE"/>
    <property type="match status" value="1"/>
</dbReference>
<dbReference type="GO" id="GO:0016810">
    <property type="term" value="F:hydrolase activity, acting on carbon-nitrogen (but not peptide) bonds"/>
    <property type="evidence" value="ECO:0007669"/>
    <property type="project" value="InterPro"/>
</dbReference>
<dbReference type="Pfam" id="PF01979">
    <property type="entry name" value="Amidohydro_1"/>
    <property type="match status" value="1"/>
</dbReference>
<dbReference type="InterPro" id="IPR051781">
    <property type="entry name" value="Metallo-dep_Hydrolase"/>
</dbReference>
<dbReference type="KEGG" id="asem:NNL22_18380"/>
<dbReference type="InterPro" id="IPR011059">
    <property type="entry name" value="Metal-dep_hydrolase_composite"/>
</dbReference>
<dbReference type="PANTHER" id="PTHR43135:SF3">
    <property type="entry name" value="ALPHA-D-RIBOSE 1-METHYLPHOSPHONATE 5-TRIPHOSPHATE DIPHOSPHATASE"/>
    <property type="match status" value="1"/>
</dbReference>
<gene>
    <name evidence="3" type="ORF">NNL22_18380</name>
</gene>
<keyword evidence="1" id="KW-0732">Signal</keyword>
<evidence type="ECO:0000313" key="4">
    <source>
        <dbReference type="Proteomes" id="UP001164472"/>
    </source>
</evidence>
<feature type="signal peptide" evidence="1">
    <location>
        <begin position="1"/>
        <end position="28"/>
    </location>
</feature>
<proteinExistence type="predicted"/>
<name>A0A9E8KP18_9ALTE</name>
<dbReference type="Gene3D" id="2.30.40.10">
    <property type="entry name" value="Urease, subunit C, domain 1"/>
    <property type="match status" value="1"/>
</dbReference>
<organism evidence="3 4">
    <name type="scientific">Alkalimarinus sediminis</name>
    <dbReference type="NCBI Taxonomy" id="1632866"/>
    <lineage>
        <taxon>Bacteria</taxon>
        <taxon>Pseudomonadati</taxon>
        <taxon>Pseudomonadota</taxon>
        <taxon>Gammaproteobacteria</taxon>
        <taxon>Alteromonadales</taxon>
        <taxon>Alteromonadaceae</taxon>
        <taxon>Alkalimarinus</taxon>
    </lineage>
</organism>
<dbReference type="AlphaFoldDB" id="A0A9E8KP18"/>
<dbReference type="RefSeq" id="WP_251812375.1">
    <property type="nucleotide sequence ID" value="NZ_CP101527.1"/>
</dbReference>
<dbReference type="EMBL" id="CP101527">
    <property type="protein sequence ID" value="UZW74963.1"/>
    <property type="molecule type" value="Genomic_DNA"/>
</dbReference>
<dbReference type="Proteomes" id="UP001164472">
    <property type="component" value="Chromosome"/>
</dbReference>
<sequence>MTLNIHNLLKLKAICLLLLSALISTSCALFSTAPPLAIKNGTSSVIILQNADVFSGNPDDPVSENHSILIRNGNIERISSEDIILDGATVIDSTGKMIIPGLIDMHVHTHGPGTPMWKMRVPDDTLVDRNLSAFLYSGVTTVFDMGAPINDIQKTVKRVTEEDKVNPRVFYAGPMISKRDGHPAYMMKESFPWPASSLAVSQLVGSVDDAEDIIGYIDENKSKGSSMTKIVIDQIPLGIPSLSTEEAAVAVEHSKKLGLKVGAHIGSEADLITGMDAGVDYFVHGVYRSSISDKTIERMKSANVTMAPTLVVFNQMDRLFQRELSFGTMDKEILETDLLASYNNPPSDLKIEDQKAEIQNYVHELNVFKDQKFNNIKRMKAAGIRILAASDSPNVGNVAGSSLHDELQMLVEKCGFTPIEAIAAATYLSGRYLEELNLTQGLGYITEGAKADLLILDGDFRDDINNTRKISMVIADGKLVERDLSTVKHSPN</sequence>